<name>A0ABV1H6L2_9FIRM</name>
<reference evidence="2" key="1">
    <citation type="submission" date="2024-03" db="EMBL/GenBank/DDBJ databases">
        <title>Human intestinal bacterial collection.</title>
        <authorList>
            <person name="Pauvert C."/>
            <person name="Hitch T.C.A."/>
            <person name="Clavel T."/>
        </authorList>
    </citation>
    <scope>NUCLEOTIDE SEQUENCE [LARGE SCALE GENOMIC DNA]</scope>
    <source>
        <strain evidence="2">CLA-AA-H89B</strain>
    </source>
</reference>
<feature type="transmembrane region" description="Helical" evidence="1">
    <location>
        <begin position="398"/>
        <end position="417"/>
    </location>
</feature>
<dbReference type="Proteomes" id="UP001546774">
    <property type="component" value="Unassembled WGS sequence"/>
</dbReference>
<keyword evidence="1" id="KW-1133">Transmembrane helix</keyword>
<organism evidence="2 3">
    <name type="scientific">Lachnospira intestinalis</name>
    <dbReference type="NCBI Taxonomy" id="3133158"/>
    <lineage>
        <taxon>Bacteria</taxon>
        <taxon>Bacillati</taxon>
        <taxon>Bacillota</taxon>
        <taxon>Clostridia</taxon>
        <taxon>Lachnospirales</taxon>
        <taxon>Lachnospiraceae</taxon>
        <taxon>Lachnospira</taxon>
    </lineage>
</organism>
<evidence type="ECO:0008006" key="4">
    <source>
        <dbReference type="Google" id="ProtNLM"/>
    </source>
</evidence>
<evidence type="ECO:0000256" key="1">
    <source>
        <dbReference type="SAM" id="Phobius"/>
    </source>
</evidence>
<accession>A0ABV1H6L2</accession>
<feature type="transmembrane region" description="Helical" evidence="1">
    <location>
        <begin position="20"/>
        <end position="37"/>
    </location>
</feature>
<keyword evidence="1" id="KW-0812">Transmembrane</keyword>
<sequence>MKKEQVWEFVKKWYKDAAALVFITLAVTVLVVHFLGLRGQDLTYPLEYKGGDEMSALVSVRLVQESGWNIGTDKLTALDGYYYNTSDVIAGLHNADVFFEKLFLWITGGQVAKTVNLVYLSAFYMIAYVAYFVLRQLRIKEWLSTGGALVYAFLPFIFIRGIGHIVLSCYYFVPLAVLMCIWLYEDERFMLPGKGFFKYKRNYAGFIMAFLIASEGIGYWQIFACFFLMVAMLTALLRTKDWNYLKRGCISILSVIVCVVISIIPEIFYRIVHGGTGLEGRIRSIADSETYCLKIIQLLLPVNGHGIRPLEKLIYAYNEYVPCVNENWTAYIGIVGAVGFLFLLVWLFTRRKNESTLTKRLTVLADLNICGILLATMGGFGSIIFMTGIEIIRGYNRISVFIGFFAITAVCLLLNEWEGKIAKTVWKCVYMGGVALVMLFAIWEQNPSVSFNFESNKEEWISDADFFARVDAVMDEDDSIFQLPYAEYPEGDIQNDMGHLSHYIGYLHSDKLKWSFGTTDGSDTDIWYEQTASLPVDKMIQEILSKGFDGLYINRDAYEEPEWTALEKSVQEYTGVTPVVSNDERLVFYKLR</sequence>
<feature type="transmembrane region" description="Helical" evidence="1">
    <location>
        <begin position="424"/>
        <end position="443"/>
    </location>
</feature>
<keyword evidence="1" id="KW-0472">Membrane</keyword>
<protein>
    <recommendedName>
        <fullName evidence="4">Glycosyltransferase RgtA/B/C/D-like domain-containing protein</fullName>
    </recommendedName>
</protein>
<gene>
    <name evidence="2" type="ORF">WMO37_10040</name>
</gene>
<feature type="transmembrane region" description="Helical" evidence="1">
    <location>
        <begin position="117"/>
        <end position="134"/>
    </location>
</feature>
<evidence type="ECO:0000313" key="2">
    <source>
        <dbReference type="EMBL" id="MEQ2555345.1"/>
    </source>
</evidence>
<feature type="transmembrane region" description="Helical" evidence="1">
    <location>
        <begin position="165"/>
        <end position="184"/>
    </location>
</feature>
<keyword evidence="3" id="KW-1185">Reference proteome</keyword>
<evidence type="ECO:0000313" key="3">
    <source>
        <dbReference type="Proteomes" id="UP001546774"/>
    </source>
</evidence>
<feature type="transmembrane region" description="Helical" evidence="1">
    <location>
        <begin position="249"/>
        <end position="269"/>
    </location>
</feature>
<feature type="transmembrane region" description="Helical" evidence="1">
    <location>
        <begin position="141"/>
        <end position="159"/>
    </location>
</feature>
<proteinExistence type="predicted"/>
<feature type="transmembrane region" description="Helical" evidence="1">
    <location>
        <begin position="328"/>
        <end position="349"/>
    </location>
</feature>
<feature type="transmembrane region" description="Helical" evidence="1">
    <location>
        <begin position="219"/>
        <end position="237"/>
    </location>
</feature>
<dbReference type="EMBL" id="JBBMFS010000008">
    <property type="protein sequence ID" value="MEQ2555345.1"/>
    <property type="molecule type" value="Genomic_DNA"/>
</dbReference>
<feature type="transmembrane region" description="Helical" evidence="1">
    <location>
        <begin position="361"/>
        <end position="386"/>
    </location>
</feature>
<comment type="caution">
    <text evidence="2">The sequence shown here is derived from an EMBL/GenBank/DDBJ whole genome shotgun (WGS) entry which is preliminary data.</text>
</comment>